<dbReference type="InterPro" id="IPR029063">
    <property type="entry name" value="SAM-dependent_MTases_sf"/>
</dbReference>
<keyword evidence="5" id="KW-1185">Reference proteome</keyword>
<dbReference type="Gene3D" id="3.40.50.150">
    <property type="entry name" value="Vaccinia Virus protein VP39"/>
    <property type="match status" value="1"/>
</dbReference>
<organism evidence="4 5">
    <name type="scientific">Neolewinella aurantiaca</name>
    <dbReference type="NCBI Taxonomy" id="2602767"/>
    <lineage>
        <taxon>Bacteria</taxon>
        <taxon>Pseudomonadati</taxon>
        <taxon>Bacteroidota</taxon>
        <taxon>Saprospiria</taxon>
        <taxon>Saprospirales</taxon>
        <taxon>Lewinellaceae</taxon>
        <taxon>Neolewinella</taxon>
    </lineage>
</organism>
<dbReference type="Proteomes" id="UP000321907">
    <property type="component" value="Unassembled WGS sequence"/>
</dbReference>
<name>A0A5C7FQJ3_9BACT</name>
<dbReference type="SUPFAM" id="SSF53335">
    <property type="entry name" value="S-adenosyl-L-methionine-dependent methyltransferases"/>
    <property type="match status" value="1"/>
</dbReference>
<evidence type="ECO:0000256" key="1">
    <source>
        <dbReference type="ARBA" id="ARBA00022603"/>
    </source>
</evidence>
<proteinExistence type="predicted"/>
<dbReference type="RefSeq" id="WP_147930134.1">
    <property type="nucleotide sequence ID" value="NZ_VOXD01000009.1"/>
</dbReference>
<dbReference type="CDD" id="cd02440">
    <property type="entry name" value="AdoMet_MTases"/>
    <property type="match status" value="1"/>
</dbReference>
<keyword evidence="2 4" id="KW-0808">Transferase</keyword>
<dbReference type="Pfam" id="PF13649">
    <property type="entry name" value="Methyltransf_25"/>
    <property type="match status" value="1"/>
</dbReference>
<dbReference type="GO" id="GO:0008168">
    <property type="term" value="F:methyltransferase activity"/>
    <property type="evidence" value="ECO:0007669"/>
    <property type="project" value="UniProtKB-KW"/>
</dbReference>
<gene>
    <name evidence="4" type="ORF">FUA23_07595</name>
</gene>
<dbReference type="GO" id="GO:0032259">
    <property type="term" value="P:methylation"/>
    <property type="evidence" value="ECO:0007669"/>
    <property type="project" value="UniProtKB-KW"/>
</dbReference>
<dbReference type="AlphaFoldDB" id="A0A5C7FQJ3"/>
<evidence type="ECO:0000256" key="2">
    <source>
        <dbReference type="ARBA" id="ARBA00022679"/>
    </source>
</evidence>
<evidence type="ECO:0000259" key="3">
    <source>
        <dbReference type="Pfam" id="PF13649"/>
    </source>
</evidence>
<dbReference type="OrthoDB" id="2370471at2"/>
<dbReference type="InterPro" id="IPR041698">
    <property type="entry name" value="Methyltransf_25"/>
</dbReference>
<dbReference type="PANTHER" id="PTHR43861">
    <property type="entry name" value="TRANS-ACONITATE 2-METHYLTRANSFERASE-RELATED"/>
    <property type="match status" value="1"/>
</dbReference>
<reference evidence="4 5" key="1">
    <citation type="submission" date="2019-08" db="EMBL/GenBank/DDBJ databases">
        <title>Lewinella sp. strain SSH13 Genome sequencing and assembly.</title>
        <authorList>
            <person name="Kim I."/>
        </authorList>
    </citation>
    <scope>NUCLEOTIDE SEQUENCE [LARGE SCALE GENOMIC DNA]</scope>
    <source>
        <strain evidence="4 5">SSH13</strain>
    </source>
</reference>
<sequence length="213" mass="24341">MSEHQSILSPETEHPLSTYYKFQSRIYDLTRWSFLFGRRYAIRQIPFAATDNLRILEVGCGTGHNLVSLAERFPAAEITGIDLSQDMLSIARKKLRRFGGRVSIVHGAFGSDSFREQFDVVLFSYCLTMVNPGWDTLIEVATASLRDNGVLVAVDFHDSAVPAFKKHMAGHHVRMDGHVLAKLRSHLQEDKAEEHRAYQGVWRWFSFVGRRRS</sequence>
<evidence type="ECO:0000313" key="4">
    <source>
        <dbReference type="EMBL" id="TXF90095.1"/>
    </source>
</evidence>
<keyword evidence="1 4" id="KW-0489">Methyltransferase</keyword>
<evidence type="ECO:0000313" key="5">
    <source>
        <dbReference type="Proteomes" id="UP000321907"/>
    </source>
</evidence>
<dbReference type="EMBL" id="VOXD01000009">
    <property type="protein sequence ID" value="TXF90095.1"/>
    <property type="molecule type" value="Genomic_DNA"/>
</dbReference>
<protein>
    <submittedName>
        <fullName evidence="4">Methyltransferase domain-containing protein</fullName>
    </submittedName>
</protein>
<comment type="caution">
    <text evidence="4">The sequence shown here is derived from an EMBL/GenBank/DDBJ whole genome shotgun (WGS) entry which is preliminary data.</text>
</comment>
<dbReference type="PANTHER" id="PTHR43861:SF1">
    <property type="entry name" value="TRANS-ACONITATE 2-METHYLTRANSFERASE"/>
    <property type="match status" value="1"/>
</dbReference>
<accession>A0A5C7FQJ3</accession>
<feature type="domain" description="Methyltransferase" evidence="3">
    <location>
        <begin position="55"/>
        <end position="149"/>
    </location>
</feature>